<organism evidence="17 18">
    <name type="scientific">Marinobacter antarcticus</name>
    <dbReference type="NCBI Taxonomy" id="564117"/>
    <lineage>
        <taxon>Bacteria</taxon>
        <taxon>Pseudomonadati</taxon>
        <taxon>Pseudomonadota</taxon>
        <taxon>Gammaproteobacteria</taxon>
        <taxon>Pseudomonadales</taxon>
        <taxon>Marinobacteraceae</taxon>
        <taxon>Marinobacter</taxon>
    </lineage>
</organism>
<keyword evidence="11 12" id="KW-0131">Cell cycle</keyword>
<dbReference type="InterPro" id="IPR003838">
    <property type="entry name" value="ABC3_permease_C"/>
</dbReference>
<dbReference type="InterPro" id="IPR047590">
    <property type="entry name" value="FtsX_proteobact-type"/>
</dbReference>
<evidence type="ECO:0000256" key="3">
    <source>
        <dbReference type="ARBA" id="ARBA00011160"/>
    </source>
</evidence>
<evidence type="ECO:0000256" key="4">
    <source>
        <dbReference type="ARBA" id="ARBA00021907"/>
    </source>
</evidence>
<reference evidence="18" key="1">
    <citation type="submission" date="2016-11" db="EMBL/GenBank/DDBJ databases">
        <authorList>
            <person name="Varghese N."/>
            <person name="Submissions S."/>
        </authorList>
    </citation>
    <scope>NUCLEOTIDE SEQUENCE [LARGE SCALE GENOMIC DNA]</scope>
    <source>
        <strain evidence="18">CGMCC 1.10835</strain>
    </source>
</reference>
<comment type="subunit">
    <text evidence="3">Forms a membrane-associated complex with FtsE.</text>
</comment>
<evidence type="ECO:0000256" key="8">
    <source>
        <dbReference type="ARBA" id="ARBA00022692"/>
    </source>
</evidence>
<feature type="domain" description="FtsX extracellular" evidence="16">
    <location>
        <begin position="90"/>
        <end position="184"/>
    </location>
</feature>
<dbReference type="InterPro" id="IPR040690">
    <property type="entry name" value="FtsX_ECD"/>
</dbReference>
<feature type="domain" description="ABC3 transporter permease C-terminal" evidence="15">
    <location>
        <begin position="207"/>
        <end position="322"/>
    </location>
</feature>
<dbReference type="GO" id="GO:0051301">
    <property type="term" value="P:cell division"/>
    <property type="evidence" value="ECO:0007669"/>
    <property type="project" value="UniProtKB-KW"/>
</dbReference>
<dbReference type="EMBL" id="FRAQ01000001">
    <property type="protein sequence ID" value="SHK17236.1"/>
    <property type="molecule type" value="Genomic_DNA"/>
</dbReference>
<evidence type="ECO:0000256" key="2">
    <source>
        <dbReference type="ARBA" id="ARBA00007379"/>
    </source>
</evidence>
<dbReference type="AlphaFoldDB" id="A0A1M6QAP4"/>
<comment type="function">
    <text evidence="12">Part of the ABC transporter FtsEX involved in cellular division.</text>
</comment>
<evidence type="ECO:0000313" key="18">
    <source>
        <dbReference type="Proteomes" id="UP000184497"/>
    </source>
</evidence>
<feature type="transmembrane region" description="Helical" evidence="14">
    <location>
        <begin position="257"/>
        <end position="278"/>
    </location>
</feature>
<keyword evidence="10 12" id="KW-0472">Membrane</keyword>
<evidence type="ECO:0000256" key="11">
    <source>
        <dbReference type="ARBA" id="ARBA00023306"/>
    </source>
</evidence>
<feature type="transmembrane region" description="Helical" evidence="14">
    <location>
        <begin position="200"/>
        <end position="221"/>
    </location>
</feature>
<dbReference type="PIRSF" id="PIRSF003097">
    <property type="entry name" value="FtsX"/>
    <property type="match status" value="1"/>
</dbReference>
<dbReference type="Proteomes" id="UP000184497">
    <property type="component" value="Unassembled WGS sequence"/>
</dbReference>
<dbReference type="RefSeq" id="WP_072795669.1">
    <property type="nucleotide sequence ID" value="NZ_FRAQ01000001.1"/>
</dbReference>
<dbReference type="PANTHER" id="PTHR47755:SF1">
    <property type="entry name" value="CELL DIVISION PROTEIN FTSX"/>
    <property type="match status" value="1"/>
</dbReference>
<keyword evidence="5 12" id="KW-1003">Cell membrane</keyword>
<dbReference type="GO" id="GO:0032153">
    <property type="term" value="C:cell division site"/>
    <property type="evidence" value="ECO:0007669"/>
    <property type="project" value="TreeGrafter"/>
</dbReference>
<evidence type="ECO:0000256" key="12">
    <source>
        <dbReference type="PIRNR" id="PIRNR003097"/>
    </source>
</evidence>
<gene>
    <name evidence="17" type="ORF">SAMN05216369_0794</name>
</gene>
<evidence type="ECO:0000259" key="15">
    <source>
        <dbReference type="Pfam" id="PF02687"/>
    </source>
</evidence>
<comment type="subcellular location">
    <subcellularLocation>
        <location evidence="1">Cell inner membrane</location>
        <topology evidence="1">Multi-pass membrane protein</topology>
    </subcellularLocation>
</comment>
<feature type="transmembrane region" description="Helical" evidence="14">
    <location>
        <begin position="55"/>
        <end position="75"/>
    </location>
</feature>
<dbReference type="OrthoDB" id="9813411at2"/>
<keyword evidence="6 12" id="KW-0997">Cell inner membrane</keyword>
<keyword evidence="7 12" id="KW-0132">Cell division</keyword>
<feature type="region of interest" description="Disordered" evidence="13">
    <location>
        <begin position="1"/>
        <end position="23"/>
    </location>
</feature>
<feature type="transmembrane region" description="Helical" evidence="14">
    <location>
        <begin position="298"/>
        <end position="322"/>
    </location>
</feature>
<evidence type="ECO:0000259" key="16">
    <source>
        <dbReference type="Pfam" id="PF18075"/>
    </source>
</evidence>
<keyword evidence="8 14" id="KW-0812">Transmembrane</keyword>
<keyword evidence="9 14" id="KW-1133">Transmembrane helix</keyword>
<proteinExistence type="inferred from homology"/>
<keyword evidence="18" id="KW-1185">Reference proteome</keyword>
<evidence type="ECO:0000256" key="5">
    <source>
        <dbReference type="ARBA" id="ARBA00022475"/>
    </source>
</evidence>
<sequence length="337" mass="36603">MAADPSSRSRKPDPARGARVSRSPWRAQAESYFIHHRKVARDSADRMWRTPVASLMTWTVMGVALALPVALLLLLTSLQGVSAGWESSARVTAYMKLDASLEKTRELASEIRADGRVAELELIDRDRALAEFRASSGLDDALDYLEENPLPHTLLVTPEESARSADGVAGLVTFIEGMDGVERVQVDLGWLQRLNAMTDLLARAVWALAILLAAAVVLVIGNTVRLSIESRRDEILVAKLVGGTDGFVRRPFLYTGAWFGLGGGVVAWILLQLSLWWLSGPVERLAGLYRSDFSLNGLSIDGALALIIAAMLLGWLGAWVAVKRHLDDIEPGEIAGG</sequence>
<comment type="similarity">
    <text evidence="2 12">Belongs to the ABC-4 integral membrane protein family. FtsX subfamily.</text>
</comment>
<dbReference type="InterPro" id="IPR004513">
    <property type="entry name" value="FtsX"/>
</dbReference>
<evidence type="ECO:0000256" key="1">
    <source>
        <dbReference type="ARBA" id="ARBA00004429"/>
    </source>
</evidence>
<dbReference type="Pfam" id="PF18075">
    <property type="entry name" value="FtsX_ECD"/>
    <property type="match status" value="1"/>
</dbReference>
<name>A0A1M6QAP4_9GAMM</name>
<dbReference type="GO" id="GO:0005886">
    <property type="term" value="C:plasma membrane"/>
    <property type="evidence" value="ECO:0007669"/>
    <property type="project" value="UniProtKB-SubCell"/>
</dbReference>
<dbReference type="NCBIfam" id="TIGR00439">
    <property type="entry name" value="FtsX_Gneg"/>
    <property type="match status" value="1"/>
</dbReference>
<dbReference type="Pfam" id="PF02687">
    <property type="entry name" value="FtsX"/>
    <property type="match status" value="1"/>
</dbReference>
<evidence type="ECO:0000313" key="17">
    <source>
        <dbReference type="EMBL" id="SHK17236.1"/>
    </source>
</evidence>
<evidence type="ECO:0000256" key="14">
    <source>
        <dbReference type="SAM" id="Phobius"/>
    </source>
</evidence>
<evidence type="ECO:0000256" key="10">
    <source>
        <dbReference type="ARBA" id="ARBA00023136"/>
    </source>
</evidence>
<accession>A0A1M6QAP4</accession>
<dbReference type="PANTHER" id="PTHR47755">
    <property type="entry name" value="CELL DIVISION PROTEIN FTSX"/>
    <property type="match status" value="1"/>
</dbReference>
<evidence type="ECO:0000256" key="6">
    <source>
        <dbReference type="ARBA" id="ARBA00022519"/>
    </source>
</evidence>
<evidence type="ECO:0000256" key="13">
    <source>
        <dbReference type="SAM" id="MobiDB-lite"/>
    </source>
</evidence>
<dbReference type="STRING" id="564117.SAMN05216369_0794"/>
<protein>
    <recommendedName>
        <fullName evidence="4 12">Cell division protein FtsX</fullName>
    </recommendedName>
</protein>
<evidence type="ECO:0000256" key="7">
    <source>
        <dbReference type="ARBA" id="ARBA00022618"/>
    </source>
</evidence>
<dbReference type="Gene3D" id="3.30.70.3040">
    <property type="match status" value="1"/>
</dbReference>
<evidence type="ECO:0000256" key="9">
    <source>
        <dbReference type="ARBA" id="ARBA00022989"/>
    </source>
</evidence>